<feature type="region of interest" description="Disordered" evidence="1">
    <location>
        <begin position="99"/>
        <end position="120"/>
    </location>
</feature>
<evidence type="ECO:0000313" key="2">
    <source>
        <dbReference type="EMBL" id="GFR76333.1"/>
    </source>
</evidence>
<name>A0AAV4FSL7_9GAST</name>
<reference evidence="2 3" key="1">
    <citation type="journal article" date="2021" name="Elife">
        <title>Chloroplast acquisition without the gene transfer in kleptoplastic sea slugs, Plakobranchus ocellatus.</title>
        <authorList>
            <person name="Maeda T."/>
            <person name="Takahashi S."/>
            <person name="Yoshida T."/>
            <person name="Shimamura S."/>
            <person name="Takaki Y."/>
            <person name="Nagai Y."/>
            <person name="Toyoda A."/>
            <person name="Suzuki Y."/>
            <person name="Arimoto A."/>
            <person name="Ishii H."/>
            <person name="Satoh N."/>
            <person name="Nishiyama T."/>
            <person name="Hasebe M."/>
            <person name="Maruyama T."/>
            <person name="Minagawa J."/>
            <person name="Obokata J."/>
            <person name="Shigenobu S."/>
        </authorList>
    </citation>
    <scope>NUCLEOTIDE SEQUENCE [LARGE SCALE GENOMIC DNA]</scope>
</reference>
<protein>
    <submittedName>
        <fullName evidence="2">Uncharacterized protein</fullName>
    </submittedName>
</protein>
<accession>A0AAV4FSL7</accession>
<evidence type="ECO:0000256" key="1">
    <source>
        <dbReference type="SAM" id="MobiDB-lite"/>
    </source>
</evidence>
<organism evidence="2 3">
    <name type="scientific">Elysia marginata</name>
    <dbReference type="NCBI Taxonomy" id="1093978"/>
    <lineage>
        <taxon>Eukaryota</taxon>
        <taxon>Metazoa</taxon>
        <taxon>Spiralia</taxon>
        <taxon>Lophotrochozoa</taxon>
        <taxon>Mollusca</taxon>
        <taxon>Gastropoda</taxon>
        <taxon>Heterobranchia</taxon>
        <taxon>Euthyneura</taxon>
        <taxon>Panpulmonata</taxon>
        <taxon>Sacoglossa</taxon>
        <taxon>Placobranchoidea</taxon>
        <taxon>Plakobranchidae</taxon>
        <taxon>Elysia</taxon>
    </lineage>
</organism>
<gene>
    <name evidence="2" type="ORF">ElyMa_005798100</name>
</gene>
<proteinExistence type="predicted"/>
<dbReference type="EMBL" id="BMAT01011637">
    <property type="protein sequence ID" value="GFR76333.1"/>
    <property type="molecule type" value="Genomic_DNA"/>
</dbReference>
<evidence type="ECO:0000313" key="3">
    <source>
        <dbReference type="Proteomes" id="UP000762676"/>
    </source>
</evidence>
<dbReference type="AlphaFoldDB" id="A0AAV4FSL7"/>
<sequence>MSVPPSIQADPNHGLNWLEGTHSPKPHHLLAIFILRHIKTVCGCRSKSSEWKFYVPPAYSVFTLLKLWAFVATAIEVAVIRPWLSLLISSPLVTTERGSLTITDPSSGHLPPRGGVPAKK</sequence>
<keyword evidence="3" id="KW-1185">Reference proteome</keyword>
<comment type="caution">
    <text evidence="2">The sequence shown here is derived from an EMBL/GenBank/DDBJ whole genome shotgun (WGS) entry which is preliminary data.</text>
</comment>
<dbReference type="Proteomes" id="UP000762676">
    <property type="component" value="Unassembled WGS sequence"/>
</dbReference>